<sequence length="56" mass="5716">MTFIALVLAASLVNTGAQITKALGDYEEGAVAWGVLLAILQAIALVVLFNLKTGAA</sequence>
<organism evidence="2 3">
    <name type="scientific">Caulobacter phage CcrBL9</name>
    <dbReference type="NCBI Taxonomy" id="2283270"/>
    <lineage>
        <taxon>Viruses</taxon>
        <taxon>Duplodnaviria</taxon>
        <taxon>Heunggongvirae</taxon>
        <taxon>Uroviricota</taxon>
        <taxon>Caudoviricetes</taxon>
        <taxon>Jeanschmidtviridae</taxon>
        <taxon>Bertelyvirus</taxon>
        <taxon>Bertelyvirus BL9</taxon>
    </lineage>
</organism>
<keyword evidence="1" id="KW-0812">Transmembrane</keyword>
<gene>
    <name evidence="2" type="ORF">CcrBL9_gp505</name>
</gene>
<proteinExistence type="predicted"/>
<evidence type="ECO:0000313" key="2">
    <source>
        <dbReference type="EMBL" id="AXQ69529.1"/>
    </source>
</evidence>
<evidence type="ECO:0000313" key="3">
    <source>
        <dbReference type="Proteomes" id="UP000259421"/>
    </source>
</evidence>
<dbReference type="EMBL" id="MH588546">
    <property type="protein sequence ID" value="AXQ69529.1"/>
    <property type="molecule type" value="Genomic_DNA"/>
</dbReference>
<keyword evidence="1" id="KW-1133">Transmembrane helix</keyword>
<accession>A0A385EFR8</accession>
<keyword evidence="3" id="KW-1185">Reference proteome</keyword>
<name>A0A385EFR8_9CAUD</name>
<evidence type="ECO:0000256" key="1">
    <source>
        <dbReference type="SAM" id="Phobius"/>
    </source>
</evidence>
<dbReference type="Proteomes" id="UP000259421">
    <property type="component" value="Segment"/>
</dbReference>
<protein>
    <submittedName>
        <fullName evidence="2">Uncharacterized protein</fullName>
    </submittedName>
</protein>
<reference evidence="3" key="1">
    <citation type="submission" date="2018-07" db="EMBL/GenBank/DDBJ databases">
        <title>Giant CbK-like Caulobacter bacteriophages have genetically divergent genomes.</title>
        <authorList>
            <person name="Wilson K.M."/>
            <person name="Ely B."/>
        </authorList>
    </citation>
    <scope>NUCLEOTIDE SEQUENCE [LARGE SCALE GENOMIC DNA]</scope>
</reference>
<keyword evidence="1" id="KW-0472">Membrane</keyword>
<reference evidence="2 3" key="2">
    <citation type="submission" date="2018-09" db="EMBL/GenBank/DDBJ databases">
        <title>Giant CbK-like Caulobacter bacteriophages have genetically divergent genomes.</title>
        <authorList>
            <person name="Wilson K."/>
            <person name="Ely B."/>
        </authorList>
    </citation>
    <scope>NUCLEOTIDE SEQUENCE [LARGE SCALE GENOMIC DNA]</scope>
</reference>
<feature type="transmembrane region" description="Helical" evidence="1">
    <location>
        <begin position="33"/>
        <end position="51"/>
    </location>
</feature>